<dbReference type="InterPro" id="IPR038461">
    <property type="entry name" value="Schlafen_AlbA_2_dom_sf"/>
</dbReference>
<comment type="caution">
    <text evidence="1">The sequence shown here is derived from an EMBL/GenBank/DDBJ whole genome shotgun (WGS) entry which is preliminary data.</text>
</comment>
<dbReference type="EMBL" id="SRHE01000073">
    <property type="protein sequence ID" value="TWW10920.1"/>
    <property type="molecule type" value="Genomic_DNA"/>
</dbReference>
<protein>
    <submittedName>
        <fullName evidence="1">Uncharacterized protein</fullName>
    </submittedName>
</protein>
<reference evidence="1 2" key="1">
    <citation type="submission" date="2019-08" db="EMBL/GenBank/DDBJ databases">
        <title>100 year-old enigma solved: identification of Planctomyces bekefii, the type genus and species of the phylum Planctomycetes.</title>
        <authorList>
            <person name="Svetlana D.N."/>
            <person name="Overmann J."/>
        </authorList>
    </citation>
    <scope>NUCLEOTIDE SEQUENCE [LARGE SCALE GENOMIC DNA]</scope>
    <source>
        <strain evidence="1">Phe10_nw2017</strain>
    </source>
</reference>
<reference evidence="1 2" key="2">
    <citation type="submission" date="2019-08" db="EMBL/GenBank/DDBJ databases">
        <authorList>
            <person name="Henke P."/>
        </authorList>
    </citation>
    <scope>NUCLEOTIDE SEQUENCE [LARGE SCALE GENOMIC DNA]</scope>
    <source>
        <strain evidence="1">Phe10_nw2017</strain>
    </source>
</reference>
<evidence type="ECO:0000313" key="1">
    <source>
        <dbReference type="EMBL" id="TWW10920.1"/>
    </source>
</evidence>
<dbReference type="Gene3D" id="3.30.950.30">
    <property type="entry name" value="Schlafen, AAA domain"/>
    <property type="match status" value="1"/>
</dbReference>
<evidence type="ECO:0000313" key="2">
    <source>
        <dbReference type="Proteomes" id="UP000321083"/>
    </source>
</evidence>
<organism evidence="1 2">
    <name type="scientific">Planctomyces bekefii</name>
    <dbReference type="NCBI Taxonomy" id="1653850"/>
    <lineage>
        <taxon>Bacteria</taxon>
        <taxon>Pseudomonadati</taxon>
        <taxon>Planctomycetota</taxon>
        <taxon>Planctomycetia</taxon>
        <taxon>Planctomycetales</taxon>
        <taxon>Planctomycetaceae</taxon>
        <taxon>Planctomyces</taxon>
    </lineage>
</organism>
<accession>A0A5C6M7X2</accession>
<proteinExistence type="predicted"/>
<dbReference type="Proteomes" id="UP000321083">
    <property type="component" value="Unassembled WGS sequence"/>
</dbReference>
<name>A0A5C6M7X2_9PLAN</name>
<gene>
    <name evidence="1" type="ORF">E3A20_05800</name>
</gene>
<dbReference type="AlphaFoldDB" id="A0A5C6M7X2"/>
<keyword evidence="2" id="KW-1185">Reference proteome</keyword>
<sequence>MADLPSNIEDLLWQRTVEGDRIEYKAGWNPAAVMRSWCAFANDFENPGGGEIIEKSFRGPIHEEFRAPSAIQSE</sequence>